<gene>
    <name evidence="1" type="ORF">N7530_010543</name>
</gene>
<dbReference type="EMBL" id="JAPWDO010000007">
    <property type="protein sequence ID" value="KAJ5462338.1"/>
    <property type="molecule type" value="Genomic_DNA"/>
</dbReference>
<protein>
    <submittedName>
        <fullName evidence="1">Uncharacterized protein</fullName>
    </submittedName>
</protein>
<comment type="caution">
    <text evidence="1">The sequence shown here is derived from an EMBL/GenBank/DDBJ whole genome shotgun (WGS) entry which is preliminary data.</text>
</comment>
<name>A0A9X0BHU5_9EURO</name>
<organism evidence="1 2">
    <name type="scientific">Penicillium desertorum</name>
    <dbReference type="NCBI Taxonomy" id="1303715"/>
    <lineage>
        <taxon>Eukaryota</taxon>
        <taxon>Fungi</taxon>
        <taxon>Dikarya</taxon>
        <taxon>Ascomycota</taxon>
        <taxon>Pezizomycotina</taxon>
        <taxon>Eurotiomycetes</taxon>
        <taxon>Eurotiomycetidae</taxon>
        <taxon>Eurotiales</taxon>
        <taxon>Aspergillaceae</taxon>
        <taxon>Penicillium</taxon>
    </lineage>
</organism>
<evidence type="ECO:0000313" key="2">
    <source>
        <dbReference type="Proteomes" id="UP001147760"/>
    </source>
</evidence>
<accession>A0A9X0BHU5</accession>
<dbReference type="Proteomes" id="UP001147760">
    <property type="component" value="Unassembled WGS sequence"/>
</dbReference>
<proteinExistence type="predicted"/>
<reference evidence="1" key="2">
    <citation type="journal article" date="2023" name="IMA Fungus">
        <title>Comparative genomic study of the Penicillium genus elucidates a diverse pangenome and 15 lateral gene transfer events.</title>
        <authorList>
            <person name="Petersen C."/>
            <person name="Sorensen T."/>
            <person name="Nielsen M.R."/>
            <person name="Sondergaard T.E."/>
            <person name="Sorensen J.L."/>
            <person name="Fitzpatrick D.A."/>
            <person name="Frisvad J.C."/>
            <person name="Nielsen K.L."/>
        </authorList>
    </citation>
    <scope>NUCLEOTIDE SEQUENCE</scope>
    <source>
        <strain evidence="1">IBT 17660</strain>
    </source>
</reference>
<keyword evidence="2" id="KW-1185">Reference proteome</keyword>
<evidence type="ECO:0000313" key="1">
    <source>
        <dbReference type="EMBL" id="KAJ5462338.1"/>
    </source>
</evidence>
<dbReference type="AlphaFoldDB" id="A0A9X0BHU5"/>
<reference evidence="1" key="1">
    <citation type="submission" date="2022-12" db="EMBL/GenBank/DDBJ databases">
        <authorList>
            <person name="Petersen C."/>
        </authorList>
    </citation>
    <scope>NUCLEOTIDE SEQUENCE</scope>
    <source>
        <strain evidence="1">IBT 17660</strain>
    </source>
</reference>
<sequence length="72" mass="8067">MKRLDIPSSHWQVDAVVDEELKISMQGSGSTLSESTFGVTEARKPDAESCVAGRILLHSRQKWILSRKQNNI</sequence>